<name>A4ISW1_GEOTN</name>
<dbReference type="RefSeq" id="WP_011888214.1">
    <property type="nucleotide sequence ID" value="NC_009328.1"/>
</dbReference>
<organism evidence="1 2">
    <name type="scientific">Geobacillus thermodenitrificans (strain NG80-2)</name>
    <dbReference type="NCBI Taxonomy" id="420246"/>
    <lineage>
        <taxon>Bacteria</taxon>
        <taxon>Bacillati</taxon>
        <taxon>Bacillota</taxon>
        <taxon>Bacilli</taxon>
        <taxon>Bacillales</taxon>
        <taxon>Anoxybacillaceae</taxon>
        <taxon>Geobacillus</taxon>
    </lineage>
</organism>
<dbReference type="HOGENOM" id="CLU_005720_0_0_9"/>
<protein>
    <recommendedName>
        <fullName evidence="3">Flagellar hook-length control protein-like C-terminal domain-containing protein</fullName>
    </recommendedName>
</protein>
<dbReference type="EMBL" id="CP000557">
    <property type="protein sequence ID" value="ABO68415.1"/>
    <property type="molecule type" value="Genomic_DNA"/>
</dbReference>
<dbReference type="KEGG" id="gtn:GTNG_3070"/>
<gene>
    <name evidence="1" type="ordered locus">GTNG_3070</name>
</gene>
<dbReference type="Proteomes" id="UP000001578">
    <property type="component" value="Chromosome"/>
</dbReference>
<accession>A4ISW1</accession>
<evidence type="ECO:0000313" key="1">
    <source>
        <dbReference type="EMBL" id="ABO68415.1"/>
    </source>
</evidence>
<dbReference type="eggNOG" id="COG1196">
    <property type="taxonomic scope" value="Bacteria"/>
</dbReference>
<proteinExistence type="predicted"/>
<sequence>MEIRSIVMKQAMIASDQPVVLQKGETYDAVIKEKKGSEAVVHLKGTDVRVRAEGKWPHEGRVMIQIVGEQDRVPVARIVSRPQPEANEQVTRSSASEPLTTELRQVGAWLQKHGQSLTKETVSTLQTFFTEALGTVEQKLETVRAVINKKLELTGTHLVAIHEALHGKPLGEQLAEIANNLDPSFMLTKREEQGAAKETTQNLTVGLERQGGRTEKAPINEAADLLQQVREQIARQPNLSKAVEYVRQQVVHAPNVDRNVAEQVDRALHEVVQLQRQERESEAWMRLNEALVKAEQAVRALETTVRVVNDVFRPSPGLMKQIQAIRTEAVRTPNLSNTLSQVQKLLAEHSELPGDIRQKMETVLKETMWLQRSGQHAAARAHLVRQLDQIESIAANGRSSVFQPPSPVNETKAPFKMTAVDHISVSLEMTEGAGQEGTSRRFPAPLLEQSGDIDAIGGGLRHAASLANSPNEAVDDAANIEQPIEQLHEAIRRAIKSLQQEPHLEKALDAVGTDIAEAFRTHPHWEQAWADSLASARKLMEKGRELAARQTVLKTLNEIETSIPSTSTERSLDVDSLFDGAWQASLSLESKQFLVQTVTKKMAQAALDFKNVKRDAMRQLETVAQLTENKSPATRLQATSMLEMAIKQLDNAILKSDIMLFTDMATEKQLMKASSALAEAKKRLRQGDPVGARNIVNEVKNMLANLVFKPSEAKVKHFVMMQGETTADSSKVFLEQMNQVMQPPADGPSARHVFDTIRRLGLTHEYEAAEWLVFKGNQEESASQNMKEVLLRLAQSGNESVARQAEQALTNLTGQQLLNKWDGTAGWQSFFFTLPLLWRNEVQNVNVYVNGRQHGEQIDWENCQLYFLLETRKLGDLGILLHANERNLSITLRNDRDDFAEKAKPFIDMAKEKLEEIGYRVTAVNVTKLANEVQRKDEQPSPASSTRPYRRFAERGYDVTI</sequence>
<reference evidence="1 2" key="1">
    <citation type="journal article" date="2007" name="Proc. Natl. Acad. Sci. U.S.A.">
        <title>Genome and proteome of long-chain alkane degrading Geobacillus thermodenitrificans NG80-2 isolated from a deep-subsurface oil reservoir.</title>
        <authorList>
            <person name="Feng L."/>
            <person name="Wang W."/>
            <person name="Cheng J."/>
            <person name="Ren Y."/>
            <person name="Zhao G."/>
            <person name="Gao C."/>
            <person name="Tang Y."/>
            <person name="Liu X."/>
            <person name="Han W."/>
            <person name="Peng X."/>
            <person name="Liu R."/>
            <person name="Wang L."/>
        </authorList>
    </citation>
    <scope>NUCLEOTIDE SEQUENCE [LARGE SCALE GENOMIC DNA]</scope>
    <source>
        <strain evidence="1 2">NG80-2</strain>
    </source>
</reference>
<evidence type="ECO:0008006" key="3">
    <source>
        <dbReference type="Google" id="ProtNLM"/>
    </source>
</evidence>
<dbReference type="AlphaFoldDB" id="A4ISW1"/>
<evidence type="ECO:0000313" key="2">
    <source>
        <dbReference type="Proteomes" id="UP000001578"/>
    </source>
</evidence>